<comment type="caution">
    <text evidence="1">The sequence shown here is derived from an EMBL/GenBank/DDBJ whole genome shotgun (WGS) entry which is preliminary data.</text>
</comment>
<accession>A0A7W9FY43</accession>
<dbReference type="AlphaFoldDB" id="A0A7W9FY43"/>
<proteinExistence type="predicted"/>
<name>A0A7W9FY43_9ACTN</name>
<dbReference type="InterPro" id="IPR045428">
    <property type="entry name" value="EACC1"/>
</dbReference>
<keyword evidence="2" id="KW-1185">Reference proteome</keyword>
<dbReference type="Pfam" id="PF19953">
    <property type="entry name" value="EACC1"/>
    <property type="match status" value="1"/>
</dbReference>
<dbReference type="EMBL" id="JACHMB010000001">
    <property type="protein sequence ID" value="MBB5773719.1"/>
    <property type="molecule type" value="Genomic_DNA"/>
</dbReference>
<evidence type="ECO:0000313" key="2">
    <source>
        <dbReference type="Proteomes" id="UP000579153"/>
    </source>
</evidence>
<organism evidence="1 2">
    <name type="scientific">Nonomuraea jabiensis</name>
    <dbReference type="NCBI Taxonomy" id="882448"/>
    <lineage>
        <taxon>Bacteria</taxon>
        <taxon>Bacillati</taxon>
        <taxon>Actinomycetota</taxon>
        <taxon>Actinomycetes</taxon>
        <taxon>Streptosporangiales</taxon>
        <taxon>Streptosporangiaceae</taxon>
        <taxon>Nonomuraea</taxon>
    </lineage>
</organism>
<reference evidence="1 2" key="1">
    <citation type="submission" date="2020-08" db="EMBL/GenBank/DDBJ databases">
        <title>Sequencing the genomes of 1000 actinobacteria strains.</title>
        <authorList>
            <person name="Klenk H.-P."/>
        </authorList>
    </citation>
    <scope>NUCLEOTIDE SEQUENCE [LARGE SCALE GENOMIC DNA]</scope>
    <source>
        <strain evidence="1 2">DSM 45507</strain>
    </source>
</reference>
<evidence type="ECO:0000313" key="1">
    <source>
        <dbReference type="EMBL" id="MBB5773719.1"/>
    </source>
</evidence>
<dbReference type="Proteomes" id="UP000579153">
    <property type="component" value="Unassembled WGS sequence"/>
</dbReference>
<sequence>MEVEVTVDGPTAEIADLGTLLTKRRRWNVSLVLRGEAEAVDTMRVVVDSGDDLTFLVLSIGKWLMARRGPVTAHLKVGNREVVLDSASRATAFSEAARELIGARDVIAGLSPGEDLAIREQSLELRWPASEVVSQDRIVEAAIGLAMHDHLRHARASSPRLTPVSIYLENAATSSRVEAALKELAAAFELQDTGWEPGVRGSWFRKLLLRGKELSNTQIAREIGGELRRGVELHGLHLAQAEVDEKKAAAVSGLIEALADQPNAAIMIGSILLLKAGGVLTVRELTQQEIAHMERNPSLLREPASLLVRLQDMSLERPRAIEDVQ</sequence>
<dbReference type="RefSeq" id="WP_185067656.1">
    <property type="nucleotide sequence ID" value="NZ_JACHMB010000001.1"/>
</dbReference>
<protein>
    <submittedName>
        <fullName evidence="1">Uncharacterized protein</fullName>
    </submittedName>
</protein>
<gene>
    <name evidence="1" type="ORF">HD596_000475</name>
</gene>